<evidence type="ECO:0000313" key="2">
    <source>
        <dbReference type="Proteomes" id="UP000298663"/>
    </source>
</evidence>
<sequence length="93" mass="10132">MFRLPPNFDCDVTAPSLPNSSCETSESPQLQVVKQGQFNSGSDLQMAQLLNQVQLNMLRQNNPETVLNQVQEFLSTSFAGQKSSAAGDPTSKN</sequence>
<dbReference type="EMBL" id="AZBU02000001">
    <property type="protein sequence ID" value="TMS33399.1"/>
    <property type="molecule type" value="Genomic_DNA"/>
</dbReference>
<reference evidence="1 2" key="2">
    <citation type="journal article" date="2019" name="G3 (Bethesda)">
        <title>Hybrid Assembly of the Genome of the Entomopathogenic Nematode Steinernema carpocapsae Identifies the X-Chromosome.</title>
        <authorList>
            <person name="Serra L."/>
            <person name="Macchietto M."/>
            <person name="Macias-Munoz A."/>
            <person name="McGill C.J."/>
            <person name="Rodriguez I.M."/>
            <person name="Rodriguez B."/>
            <person name="Murad R."/>
            <person name="Mortazavi A."/>
        </authorList>
    </citation>
    <scope>NUCLEOTIDE SEQUENCE [LARGE SCALE GENOMIC DNA]</scope>
    <source>
        <strain evidence="1 2">ALL</strain>
    </source>
</reference>
<protein>
    <submittedName>
        <fullName evidence="1">Uncharacterized protein</fullName>
    </submittedName>
</protein>
<evidence type="ECO:0000313" key="1">
    <source>
        <dbReference type="EMBL" id="TMS33399.1"/>
    </source>
</evidence>
<name>A0A4U8ULF8_STECR</name>
<accession>A0A4U8ULF8</accession>
<reference evidence="1 2" key="1">
    <citation type="journal article" date="2015" name="Genome Biol.">
        <title>Comparative genomics of Steinernema reveals deeply conserved gene regulatory networks.</title>
        <authorList>
            <person name="Dillman A.R."/>
            <person name="Macchietto M."/>
            <person name="Porter C.F."/>
            <person name="Rogers A."/>
            <person name="Williams B."/>
            <person name="Antoshechkin I."/>
            <person name="Lee M.M."/>
            <person name="Goodwin Z."/>
            <person name="Lu X."/>
            <person name="Lewis E.E."/>
            <person name="Goodrich-Blair H."/>
            <person name="Stock S.P."/>
            <person name="Adams B.J."/>
            <person name="Sternberg P.W."/>
            <person name="Mortazavi A."/>
        </authorList>
    </citation>
    <scope>NUCLEOTIDE SEQUENCE [LARGE SCALE GENOMIC DNA]</scope>
    <source>
        <strain evidence="1 2">ALL</strain>
    </source>
</reference>
<comment type="caution">
    <text evidence="1">The sequence shown here is derived from an EMBL/GenBank/DDBJ whole genome shotgun (WGS) entry which is preliminary data.</text>
</comment>
<dbReference type="AlphaFoldDB" id="A0A4U8ULF8"/>
<gene>
    <name evidence="1" type="ORF">L596_001143</name>
</gene>
<dbReference type="Proteomes" id="UP000298663">
    <property type="component" value="Chromosome X"/>
</dbReference>
<proteinExistence type="predicted"/>
<dbReference type="EMBL" id="CM016762">
    <property type="protein sequence ID" value="TMS33399.1"/>
    <property type="molecule type" value="Genomic_DNA"/>
</dbReference>
<keyword evidence="2" id="KW-1185">Reference proteome</keyword>
<organism evidence="1 2">
    <name type="scientific">Steinernema carpocapsae</name>
    <name type="common">Entomopathogenic nematode</name>
    <dbReference type="NCBI Taxonomy" id="34508"/>
    <lineage>
        <taxon>Eukaryota</taxon>
        <taxon>Metazoa</taxon>
        <taxon>Ecdysozoa</taxon>
        <taxon>Nematoda</taxon>
        <taxon>Chromadorea</taxon>
        <taxon>Rhabditida</taxon>
        <taxon>Tylenchina</taxon>
        <taxon>Panagrolaimomorpha</taxon>
        <taxon>Strongyloidoidea</taxon>
        <taxon>Steinernematidae</taxon>
        <taxon>Steinernema</taxon>
    </lineage>
</organism>